<evidence type="ECO:0000313" key="7">
    <source>
        <dbReference type="Proteomes" id="UP001596620"/>
    </source>
</evidence>
<sequence>MNYERLKTFITVAEKSSFSEAAKRLFVTQPTITSQVKALEDELDTRLFERTTKKVEMTQAAKVLLDYARDIVQMNDAAHKEISQMEDHACGDLKMGCSLTIGEYFLPEFLKRFNEAYPLIQIQVSIANSTQTVERIKDQVIDVGLIETPIEDESIQMESFLEDELVLIAPPDFITDEDTITLEQIEETPIILREGGSGTREVLKYYLQQAGLSEDDLDIVMELGSTEAVKRVVESGLGVSFISKKAIQKERELALLEAYRINGLKLNRHFYIACRQKQVLKTVSERFLESLRGMAWETMPVH</sequence>
<comment type="similarity">
    <text evidence="1">Belongs to the LysR transcriptional regulatory family.</text>
</comment>
<name>A0ABW2UZD3_9BACI</name>
<dbReference type="PROSITE" id="PS50931">
    <property type="entry name" value="HTH_LYSR"/>
    <property type="match status" value="1"/>
</dbReference>
<dbReference type="Pfam" id="PF03466">
    <property type="entry name" value="LysR_substrate"/>
    <property type="match status" value="1"/>
</dbReference>
<dbReference type="InterPro" id="IPR047788">
    <property type="entry name" value="LysR-like_Sec_metab"/>
</dbReference>
<dbReference type="PRINTS" id="PR00039">
    <property type="entry name" value="HTHLYSR"/>
</dbReference>
<dbReference type="Pfam" id="PF00126">
    <property type="entry name" value="HTH_1"/>
    <property type="match status" value="1"/>
</dbReference>
<dbReference type="InterPro" id="IPR005119">
    <property type="entry name" value="LysR_subst-bd"/>
</dbReference>
<organism evidence="6 7">
    <name type="scientific">Lentibacillus kimchii</name>
    <dbReference type="NCBI Taxonomy" id="1542911"/>
    <lineage>
        <taxon>Bacteria</taxon>
        <taxon>Bacillati</taxon>
        <taxon>Bacillota</taxon>
        <taxon>Bacilli</taxon>
        <taxon>Bacillales</taxon>
        <taxon>Bacillaceae</taxon>
        <taxon>Lentibacillus</taxon>
    </lineage>
</organism>
<dbReference type="Gene3D" id="3.40.190.290">
    <property type="match status" value="1"/>
</dbReference>
<dbReference type="RefSeq" id="WP_382358938.1">
    <property type="nucleotide sequence ID" value="NZ_JBHTGR010000022.1"/>
</dbReference>
<dbReference type="InterPro" id="IPR036388">
    <property type="entry name" value="WH-like_DNA-bd_sf"/>
</dbReference>
<feature type="domain" description="HTH lysR-type" evidence="5">
    <location>
        <begin position="1"/>
        <end position="58"/>
    </location>
</feature>
<dbReference type="PANTHER" id="PTHR30126">
    <property type="entry name" value="HTH-TYPE TRANSCRIPTIONAL REGULATOR"/>
    <property type="match status" value="1"/>
</dbReference>
<dbReference type="NCBIfam" id="NF040786">
    <property type="entry name" value="LysR_Sec_metab"/>
    <property type="match status" value="1"/>
</dbReference>
<dbReference type="Proteomes" id="UP001596620">
    <property type="component" value="Unassembled WGS sequence"/>
</dbReference>
<dbReference type="PANTHER" id="PTHR30126:SF40">
    <property type="entry name" value="HTH-TYPE TRANSCRIPTIONAL REGULATOR GLTR"/>
    <property type="match status" value="1"/>
</dbReference>
<dbReference type="EMBL" id="JBHTGR010000022">
    <property type="protein sequence ID" value="MFC7747373.1"/>
    <property type="molecule type" value="Genomic_DNA"/>
</dbReference>
<gene>
    <name evidence="6" type="ORF">ACFQU8_09015</name>
</gene>
<comment type="caution">
    <text evidence="6">The sequence shown here is derived from an EMBL/GenBank/DDBJ whole genome shotgun (WGS) entry which is preliminary data.</text>
</comment>
<evidence type="ECO:0000256" key="3">
    <source>
        <dbReference type="ARBA" id="ARBA00023125"/>
    </source>
</evidence>
<keyword evidence="7" id="KW-1185">Reference proteome</keyword>
<evidence type="ECO:0000256" key="1">
    <source>
        <dbReference type="ARBA" id="ARBA00009437"/>
    </source>
</evidence>
<keyword evidence="3" id="KW-0238">DNA-binding</keyword>
<reference evidence="7" key="1">
    <citation type="journal article" date="2019" name="Int. J. Syst. Evol. Microbiol.">
        <title>The Global Catalogue of Microorganisms (GCM) 10K type strain sequencing project: providing services to taxonomists for standard genome sequencing and annotation.</title>
        <authorList>
            <consortium name="The Broad Institute Genomics Platform"/>
            <consortium name="The Broad Institute Genome Sequencing Center for Infectious Disease"/>
            <person name="Wu L."/>
            <person name="Ma J."/>
        </authorList>
    </citation>
    <scope>NUCLEOTIDE SEQUENCE [LARGE SCALE GENOMIC DNA]</scope>
    <source>
        <strain evidence="7">JCM 30234</strain>
    </source>
</reference>
<accession>A0ABW2UZD3</accession>
<keyword evidence="2" id="KW-0805">Transcription regulation</keyword>
<dbReference type="SUPFAM" id="SSF46785">
    <property type="entry name" value="Winged helix' DNA-binding domain"/>
    <property type="match status" value="1"/>
</dbReference>
<evidence type="ECO:0000256" key="2">
    <source>
        <dbReference type="ARBA" id="ARBA00023015"/>
    </source>
</evidence>
<evidence type="ECO:0000256" key="4">
    <source>
        <dbReference type="ARBA" id="ARBA00023163"/>
    </source>
</evidence>
<proteinExistence type="inferred from homology"/>
<keyword evidence="4" id="KW-0804">Transcription</keyword>
<protein>
    <submittedName>
        <fullName evidence="6">Selenium metabolism-associated LysR family transcriptional regulator</fullName>
    </submittedName>
</protein>
<dbReference type="SUPFAM" id="SSF53850">
    <property type="entry name" value="Periplasmic binding protein-like II"/>
    <property type="match status" value="1"/>
</dbReference>
<dbReference type="CDD" id="cd08420">
    <property type="entry name" value="PBP2_CysL_like"/>
    <property type="match status" value="1"/>
</dbReference>
<dbReference type="Gene3D" id="1.10.10.10">
    <property type="entry name" value="Winged helix-like DNA-binding domain superfamily/Winged helix DNA-binding domain"/>
    <property type="match status" value="1"/>
</dbReference>
<evidence type="ECO:0000259" key="5">
    <source>
        <dbReference type="PROSITE" id="PS50931"/>
    </source>
</evidence>
<evidence type="ECO:0000313" key="6">
    <source>
        <dbReference type="EMBL" id="MFC7747373.1"/>
    </source>
</evidence>
<dbReference type="InterPro" id="IPR000847">
    <property type="entry name" value="LysR_HTH_N"/>
</dbReference>
<dbReference type="InterPro" id="IPR036390">
    <property type="entry name" value="WH_DNA-bd_sf"/>
</dbReference>